<name>A0ABV8NMB3_9SPHI</name>
<dbReference type="EMBL" id="JBHSBY010000038">
    <property type="protein sequence ID" value="MFC4196794.1"/>
    <property type="molecule type" value="Genomic_DNA"/>
</dbReference>
<dbReference type="Pfam" id="PF08522">
    <property type="entry name" value="BT_3987-like_N"/>
    <property type="match status" value="1"/>
</dbReference>
<comment type="caution">
    <text evidence="2">The sequence shown here is derived from an EMBL/GenBank/DDBJ whole genome shotgun (WGS) entry which is preliminary data.</text>
</comment>
<evidence type="ECO:0000313" key="3">
    <source>
        <dbReference type="Proteomes" id="UP001595792"/>
    </source>
</evidence>
<dbReference type="PROSITE" id="PS51257">
    <property type="entry name" value="PROKAR_LIPOPROTEIN"/>
    <property type="match status" value="1"/>
</dbReference>
<gene>
    <name evidence="2" type="ORF">ACFOUY_08800</name>
</gene>
<keyword evidence="3" id="KW-1185">Reference proteome</keyword>
<dbReference type="Gene3D" id="2.60.40.1740">
    <property type="entry name" value="hypothetical protein (bacova_03559)"/>
    <property type="match status" value="1"/>
</dbReference>
<proteinExistence type="predicted"/>
<accession>A0ABV8NMB3</accession>
<feature type="domain" description="BT-3987-like N-terminal" evidence="1">
    <location>
        <begin position="65"/>
        <end position="151"/>
    </location>
</feature>
<reference evidence="3" key="1">
    <citation type="journal article" date="2019" name="Int. J. Syst. Evol. Microbiol.">
        <title>The Global Catalogue of Microorganisms (GCM) 10K type strain sequencing project: providing services to taxonomists for standard genome sequencing and annotation.</title>
        <authorList>
            <consortium name="The Broad Institute Genomics Platform"/>
            <consortium name="The Broad Institute Genome Sequencing Center for Infectious Disease"/>
            <person name="Wu L."/>
            <person name="Ma J."/>
        </authorList>
    </citation>
    <scope>NUCLEOTIDE SEQUENCE [LARGE SCALE GENOMIC DNA]</scope>
    <source>
        <strain evidence="3">CCM 8689</strain>
    </source>
</reference>
<sequence>MKKYLTMLLAMCLLSGCLKKDNILDYRGIEPVVMIPNANYPSKGLFAPALIDSAYGTTKLNLIGKYSFQTPPNEDVKIVFAKDDALFTQYNSTLFIKYLPLPAESYELGNLETTIPAGSQTVNLPIKIIPAKLAGPNKYLIAFSIVSAGGNKVAQNSKSMIFTLKGQ</sequence>
<dbReference type="RefSeq" id="WP_378960135.1">
    <property type="nucleotide sequence ID" value="NZ_JBHRXC010000016.1"/>
</dbReference>
<evidence type="ECO:0000259" key="1">
    <source>
        <dbReference type="Pfam" id="PF08522"/>
    </source>
</evidence>
<protein>
    <submittedName>
        <fullName evidence="2">DUF1735 domain-containing protein</fullName>
    </submittedName>
</protein>
<organism evidence="2 3">
    <name type="scientific">Pedobacter jamesrossensis</name>
    <dbReference type="NCBI Taxonomy" id="1908238"/>
    <lineage>
        <taxon>Bacteria</taxon>
        <taxon>Pseudomonadati</taxon>
        <taxon>Bacteroidota</taxon>
        <taxon>Sphingobacteriia</taxon>
        <taxon>Sphingobacteriales</taxon>
        <taxon>Sphingobacteriaceae</taxon>
        <taxon>Pedobacter</taxon>
    </lineage>
</organism>
<evidence type="ECO:0000313" key="2">
    <source>
        <dbReference type="EMBL" id="MFC4196794.1"/>
    </source>
</evidence>
<dbReference type="InterPro" id="IPR013728">
    <property type="entry name" value="BT_3987-like_N"/>
</dbReference>
<dbReference type="Proteomes" id="UP001595792">
    <property type="component" value="Unassembled WGS sequence"/>
</dbReference>